<protein>
    <submittedName>
        <fullName evidence="1">Uncharacterized protein</fullName>
    </submittedName>
</protein>
<reference evidence="1 2" key="1">
    <citation type="submission" date="2023-10" db="EMBL/GenBank/DDBJ databases">
        <title>Genome-Wide Identification Analysis in wild type Solanum Pinnatisectum Reveals Some Genes Defensing Phytophthora Infestans.</title>
        <authorList>
            <person name="Sun C."/>
        </authorList>
    </citation>
    <scope>NUCLEOTIDE SEQUENCE [LARGE SCALE GENOMIC DNA]</scope>
    <source>
        <strain evidence="1">LQN</strain>
        <tissue evidence="1">Leaf</tissue>
    </source>
</reference>
<comment type="caution">
    <text evidence="1">The sequence shown here is derived from an EMBL/GenBank/DDBJ whole genome shotgun (WGS) entry which is preliminary data.</text>
</comment>
<sequence>MTHNSTHSKEAFLISRAEPWAEISLLSSLCYFFITQMQMQSRVVTFSKEVGLKMKLILFTIQLNVHSLNMNSIVKGMAVLTKIISSIDGNHMDAPYKDLMEGHCWRN</sequence>
<dbReference type="EMBL" id="JAWPEI010000005">
    <property type="protein sequence ID" value="KAK4728036.1"/>
    <property type="molecule type" value="Genomic_DNA"/>
</dbReference>
<gene>
    <name evidence="1" type="ORF">R3W88_032953</name>
</gene>
<dbReference type="Proteomes" id="UP001311915">
    <property type="component" value="Unassembled WGS sequence"/>
</dbReference>
<evidence type="ECO:0000313" key="2">
    <source>
        <dbReference type="Proteomes" id="UP001311915"/>
    </source>
</evidence>
<keyword evidence="2" id="KW-1185">Reference proteome</keyword>
<name>A0AAV9LQM5_9SOLN</name>
<evidence type="ECO:0000313" key="1">
    <source>
        <dbReference type="EMBL" id="KAK4728036.1"/>
    </source>
</evidence>
<accession>A0AAV9LQM5</accession>
<proteinExistence type="predicted"/>
<dbReference type="AlphaFoldDB" id="A0AAV9LQM5"/>
<organism evidence="1 2">
    <name type="scientific">Solanum pinnatisectum</name>
    <name type="common">tansyleaf nightshade</name>
    <dbReference type="NCBI Taxonomy" id="50273"/>
    <lineage>
        <taxon>Eukaryota</taxon>
        <taxon>Viridiplantae</taxon>
        <taxon>Streptophyta</taxon>
        <taxon>Embryophyta</taxon>
        <taxon>Tracheophyta</taxon>
        <taxon>Spermatophyta</taxon>
        <taxon>Magnoliopsida</taxon>
        <taxon>eudicotyledons</taxon>
        <taxon>Gunneridae</taxon>
        <taxon>Pentapetalae</taxon>
        <taxon>asterids</taxon>
        <taxon>lamiids</taxon>
        <taxon>Solanales</taxon>
        <taxon>Solanaceae</taxon>
        <taxon>Solanoideae</taxon>
        <taxon>Solaneae</taxon>
        <taxon>Solanum</taxon>
    </lineage>
</organism>